<accession>K1U772</accession>
<dbReference type="EMBL" id="AJWY01006257">
    <property type="protein sequence ID" value="EKC67351.1"/>
    <property type="molecule type" value="Genomic_DNA"/>
</dbReference>
<dbReference type="AlphaFoldDB" id="K1U772"/>
<sequence length="170" mass="18466">NVLEGYPADKSFKPAKNITREEAAKIIAIFANKSTDISSLYTSANPFADMKGRWGESYVAYGYRAGIIAGKNATSFVPKANVKGTEFLKMVLVVLGYDQNKEGLVGSSWAVNTLELAKVKGLMKGLDNFDANAALTRDQAAQIMLNALKAEKVVYGQTVTNLVWDTKNGY</sequence>
<comment type="caution">
    <text evidence="2">The sequence shown here is derived from an EMBL/GenBank/DDBJ whole genome shotgun (WGS) entry which is preliminary data.</text>
</comment>
<feature type="domain" description="SLH" evidence="1">
    <location>
        <begin position="42"/>
        <end position="105"/>
    </location>
</feature>
<reference evidence="2" key="1">
    <citation type="journal article" date="2013" name="Environ. Microbiol.">
        <title>Microbiota from the distal guts of lean and obese adolescents exhibit partial functional redundancy besides clear differences in community structure.</title>
        <authorList>
            <person name="Ferrer M."/>
            <person name="Ruiz A."/>
            <person name="Lanza F."/>
            <person name="Haange S.B."/>
            <person name="Oberbach A."/>
            <person name="Till H."/>
            <person name="Bargiela R."/>
            <person name="Campoy C."/>
            <person name="Segura M.T."/>
            <person name="Richter M."/>
            <person name="von Bergen M."/>
            <person name="Seifert J."/>
            <person name="Suarez A."/>
        </authorList>
    </citation>
    <scope>NUCLEOTIDE SEQUENCE</scope>
</reference>
<name>K1U772_9ZZZZ</name>
<feature type="domain" description="SLH" evidence="1">
    <location>
        <begin position="1"/>
        <end position="41"/>
    </location>
</feature>
<organism evidence="2">
    <name type="scientific">human gut metagenome</name>
    <dbReference type="NCBI Taxonomy" id="408170"/>
    <lineage>
        <taxon>unclassified sequences</taxon>
        <taxon>metagenomes</taxon>
        <taxon>organismal metagenomes</taxon>
    </lineage>
</organism>
<evidence type="ECO:0000313" key="2">
    <source>
        <dbReference type="EMBL" id="EKC67351.1"/>
    </source>
</evidence>
<protein>
    <submittedName>
        <fullName evidence="2">Cell wall amidase</fullName>
    </submittedName>
</protein>
<feature type="non-terminal residue" evidence="2">
    <location>
        <position position="1"/>
    </location>
</feature>
<gene>
    <name evidence="2" type="ORF">LEA_09349</name>
</gene>
<dbReference type="PROSITE" id="PS51272">
    <property type="entry name" value="SLH"/>
    <property type="match status" value="2"/>
</dbReference>
<feature type="non-terminal residue" evidence="2">
    <location>
        <position position="170"/>
    </location>
</feature>
<evidence type="ECO:0000259" key="1">
    <source>
        <dbReference type="PROSITE" id="PS51272"/>
    </source>
</evidence>
<proteinExistence type="predicted"/>
<dbReference type="Pfam" id="PF00395">
    <property type="entry name" value="SLH"/>
    <property type="match status" value="2"/>
</dbReference>
<dbReference type="InterPro" id="IPR001119">
    <property type="entry name" value="SLH_dom"/>
</dbReference>